<dbReference type="Gene3D" id="2.160.10.10">
    <property type="entry name" value="Hexapeptide repeat proteins"/>
    <property type="match status" value="1"/>
</dbReference>
<protein>
    <recommendedName>
        <fullName evidence="3">Acyltransferase</fullName>
    </recommendedName>
</protein>
<gene>
    <name evidence="1" type="ORF">CKF48_13080</name>
</gene>
<dbReference type="InterPro" id="IPR011004">
    <property type="entry name" value="Trimer_LpxA-like_sf"/>
</dbReference>
<organism evidence="1 2">
    <name type="scientific">Cytobacillus kochii</name>
    <dbReference type="NCBI Taxonomy" id="859143"/>
    <lineage>
        <taxon>Bacteria</taxon>
        <taxon>Bacillati</taxon>
        <taxon>Bacillota</taxon>
        <taxon>Bacilli</taxon>
        <taxon>Bacillales</taxon>
        <taxon>Bacillaceae</taxon>
        <taxon>Cytobacillus</taxon>
    </lineage>
</organism>
<dbReference type="PANTHER" id="PTHR23416:SF78">
    <property type="entry name" value="LIPOPOLYSACCHARIDE BIOSYNTHESIS O-ACETYL TRANSFERASE WBBJ-RELATED"/>
    <property type="match status" value="1"/>
</dbReference>
<dbReference type="EMBL" id="CP022983">
    <property type="protein sequence ID" value="ASV68173.1"/>
    <property type="molecule type" value="Genomic_DNA"/>
</dbReference>
<evidence type="ECO:0008006" key="3">
    <source>
        <dbReference type="Google" id="ProtNLM"/>
    </source>
</evidence>
<sequence length="207" mass="22678">MILQEEIKGLTTKVFGKNNQLIYDEESFIFKNAELKITGSNNKIHIGKGTKLSNILIHIRGSNNEIMIGEDTDLIGHILLKGKKQSIKVGDRTTFKNVYLLSQEGKNITIGADCMFSYDIAVRTTDAHSVLDLETNERLNGAKDVVIGNHVWVAASCLISKGAVIPDDTIIGARSVVTKPFSEAHTTIAGSPAKIIKTGTTWSRERL</sequence>
<dbReference type="RefSeq" id="WP_095371743.1">
    <property type="nucleotide sequence ID" value="NZ_CP022983.1"/>
</dbReference>
<dbReference type="PANTHER" id="PTHR23416">
    <property type="entry name" value="SIALIC ACID SYNTHASE-RELATED"/>
    <property type="match status" value="1"/>
</dbReference>
<dbReference type="Proteomes" id="UP000215137">
    <property type="component" value="Chromosome"/>
</dbReference>
<accession>A0A248TIY9</accession>
<proteinExistence type="predicted"/>
<name>A0A248TIY9_9BACI</name>
<dbReference type="CDD" id="cd04647">
    <property type="entry name" value="LbH_MAT_like"/>
    <property type="match status" value="1"/>
</dbReference>
<dbReference type="KEGG" id="bko:CKF48_13080"/>
<evidence type="ECO:0000313" key="1">
    <source>
        <dbReference type="EMBL" id="ASV68173.1"/>
    </source>
</evidence>
<dbReference type="InterPro" id="IPR051159">
    <property type="entry name" value="Hexapeptide_acetyltransf"/>
</dbReference>
<dbReference type="AlphaFoldDB" id="A0A248TIY9"/>
<reference evidence="1 2" key="1">
    <citation type="submission" date="2017-08" db="EMBL/GenBank/DDBJ databases">
        <title>Complete Genome Sequence of Bacillus kochii Oregon-R-modENCODE STRAIN BDGP4, isolated from Drosophila melanogaster gut.</title>
        <authorList>
            <person name="Wan K.H."/>
            <person name="Yu C."/>
            <person name="Park S."/>
            <person name="Hammonds A.S."/>
            <person name="Booth B.W."/>
            <person name="Celniker S.E."/>
        </authorList>
    </citation>
    <scope>NUCLEOTIDE SEQUENCE [LARGE SCALE GENOMIC DNA]</scope>
    <source>
        <strain evidence="1 2">BDGP4</strain>
    </source>
</reference>
<dbReference type="SUPFAM" id="SSF51161">
    <property type="entry name" value="Trimeric LpxA-like enzymes"/>
    <property type="match status" value="1"/>
</dbReference>
<keyword evidence="2" id="KW-1185">Reference proteome</keyword>
<dbReference type="OrthoDB" id="9782926at2"/>
<evidence type="ECO:0000313" key="2">
    <source>
        <dbReference type="Proteomes" id="UP000215137"/>
    </source>
</evidence>